<accession>A0A9X8D4T1</accession>
<dbReference type="RefSeq" id="WP_119554179.1">
    <property type="nucleotide sequence ID" value="NZ_QXMN01000015.1"/>
</dbReference>
<gene>
    <name evidence="3" type="ORF">D3H34_14320</name>
</gene>
<dbReference type="AlphaFoldDB" id="A0A9X8D4T1"/>
<evidence type="ECO:0000259" key="2">
    <source>
        <dbReference type="SMART" id="SM01007"/>
    </source>
</evidence>
<dbReference type="PANTHER" id="PTHR10672">
    <property type="entry name" value="ADDUCIN"/>
    <property type="match status" value="1"/>
</dbReference>
<reference evidence="3 4" key="1">
    <citation type="submission" date="2018-09" db="EMBL/GenBank/DDBJ databases">
        <title>Acidovorax cavernicola nov. sp. isolated from Gruta de las Maravillas (Aracena, Spain).</title>
        <authorList>
            <person name="Jurado V."/>
            <person name="Gutierrez-Patricio S."/>
            <person name="Gonzalez-Pimentel J.L."/>
            <person name="Miller A.Z."/>
            <person name="Laiz L."/>
            <person name="Saiz-Jimenez C."/>
        </authorList>
    </citation>
    <scope>NUCLEOTIDE SEQUENCE [LARGE SCALE GENOMIC DNA]</scope>
    <source>
        <strain evidence="3 4">1011MAR4D40.2</strain>
    </source>
</reference>
<evidence type="ECO:0000256" key="1">
    <source>
        <dbReference type="ARBA" id="ARBA00037961"/>
    </source>
</evidence>
<dbReference type="InterPro" id="IPR001303">
    <property type="entry name" value="Aldolase_II/adducin_N"/>
</dbReference>
<dbReference type="EMBL" id="QXMN01000015">
    <property type="protein sequence ID" value="RIX79643.1"/>
    <property type="molecule type" value="Genomic_DNA"/>
</dbReference>
<dbReference type="SMART" id="SM01007">
    <property type="entry name" value="Aldolase_II"/>
    <property type="match status" value="1"/>
</dbReference>
<sequence>MTLIDQLSAQVPEGMSPHEWRARLELAACYRIFDRFGWSEVIFNHISLRLEDDGDVPTYLINPYGLLYGEITAHNLLKIDAAGEKRAPSPYPVNRAGFIIHSAVHTARSDAHCVVHTHTDTGMAVACKAEGLRHDNFYAASLQGKVAYHAFEGITTDLDEQERIVESLGEKRYLILRNHGLLAVGAHVPDALMSYWILQRACDIQARTDAMQGANQQVPDTVLARIPEQSKPMHVGTARRGQMFFDALLRQLDLGAEELRGNP</sequence>
<dbReference type="Proteomes" id="UP000265619">
    <property type="component" value="Unassembled WGS sequence"/>
</dbReference>
<dbReference type="PANTHER" id="PTHR10672:SF3">
    <property type="entry name" value="PROTEIN HU-LI TAI SHAO"/>
    <property type="match status" value="1"/>
</dbReference>
<dbReference type="GO" id="GO:0051015">
    <property type="term" value="F:actin filament binding"/>
    <property type="evidence" value="ECO:0007669"/>
    <property type="project" value="TreeGrafter"/>
</dbReference>
<evidence type="ECO:0000313" key="3">
    <source>
        <dbReference type="EMBL" id="RIX79643.1"/>
    </source>
</evidence>
<dbReference type="NCBIfam" id="NF005451">
    <property type="entry name" value="PRK07044.1"/>
    <property type="match status" value="1"/>
</dbReference>
<organism evidence="3 4">
    <name type="scientific">Acidovorax cavernicola</name>
    <dbReference type="NCBI Taxonomy" id="1675792"/>
    <lineage>
        <taxon>Bacteria</taxon>
        <taxon>Pseudomonadati</taxon>
        <taxon>Pseudomonadota</taxon>
        <taxon>Betaproteobacteria</taxon>
        <taxon>Burkholderiales</taxon>
        <taxon>Comamonadaceae</taxon>
        <taxon>Acidovorax</taxon>
    </lineage>
</organism>
<dbReference type="SUPFAM" id="SSF53639">
    <property type="entry name" value="AraD/HMP-PK domain-like"/>
    <property type="match status" value="1"/>
</dbReference>
<dbReference type="Pfam" id="PF00596">
    <property type="entry name" value="Aldolase_II"/>
    <property type="match status" value="1"/>
</dbReference>
<evidence type="ECO:0000313" key="4">
    <source>
        <dbReference type="Proteomes" id="UP000265619"/>
    </source>
</evidence>
<comment type="similarity">
    <text evidence="1">Belongs to the aldolase class II family.</text>
</comment>
<feature type="domain" description="Class II aldolase/adducin N-terminal" evidence="2">
    <location>
        <begin position="24"/>
        <end position="206"/>
    </location>
</feature>
<proteinExistence type="inferred from homology"/>
<dbReference type="GO" id="GO:0005856">
    <property type="term" value="C:cytoskeleton"/>
    <property type="evidence" value="ECO:0007669"/>
    <property type="project" value="TreeGrafter"/>
</dbReference>
<dbReference type="InterPro" id="IPR051017">
    <property type="entry name" value="Aldolase-II_Adducin_sf"/>
</dbReference>
<dbReference type="InterPro" id="IPR036409">
    <property type="entry name" value="Aldolase_II/adducin_N_sf"/>
</dbReference>
<keyword evidence="4" id="KW-1185">Reference proteome</keyword>
<name>A0A9X8D4T1_9BURK</name>
<comment type="caution">
    <text evidence="3">The sequence shown here is derived from an EMBL/GenBank/DDBJ whole genome shotgun (WGS) entry which is preliminary data.</text>
</comment>
<dbReference type="OrthoDB" id="8859181at2"/>
<protein>
    <submittedName>
        <fullName evidence="3">Class II aldolase/adducin family protein</fullName>
    </submittedName>
</protein>
<dbReference type="Gene3D" id="3.40.225.10">
    <property type="entry name" value="Class II aldolase/adducin N-terminal domain"/>
    <property type="match status" value="1"/>
</dbReference>